<feature type="compositionally biased region" description="Polar residues" evidence="1">
    <location>
        <begin position="104"/>
        <end position="113"/>
    </location>
</feature>
<dbReference type="InterPro" id="IPR042505">
    <property type="entry name" value="DYNC2I1"/>
</dbReference>
<protein>
    <submittedName>
        <fullName evidence="2">Uncharacterized protein</fullName>
    </submittedName>
</protein>
<evidence type="ECO:0000313" key="3">
    <source>
        <dbReference type="Proteomes" id="UP000499080"/>
    </source>
</evidence>
<feature type="compositionally biased region" description="Acidic residues" evidence="1">
    <location>
        <begin position="246"/>
        <end position="265"/>
    </location>
</feature>
<gene>
    <name evidence="2" type="ORF">AVEN_101289_1</name>
</gene>
<evidence type="ECO:0000313" key="2">
    <source>
        <dbReference type="EMBL" id="GBM31673.1"/>
    </source>
</evidence>
<dbReference type="GO" id="GO:0005868">
    <property type="term" value="C:cytoplasmic dynein complex"/>
    <property type="evidence" value="ECO:0007669"/>
    <property type="project" value="InterPro"/>
</dbReference>
<feature type="compositionally biased region" description="Basic and acidic residues" evidence="1">
    <location>
        <begin position="14"/>
        <end position="28"/>
    </location>
</feature>
<dbReference type="GO" id="GO:0005929">
    <property type="term" value="C:cilium"/>
    <property type="evidence" value="ECO:0007669"/>
    <property type="project" value="GOC"/>
</dbReference>
<feature type="compositionally biased region" description="Low complexity" evidence="1">
    <location>
        <begin position="163"/>
        <end position="175"/>
    </location>
</feature>
<evidence type="ECO:0000256" key="1">
    <source>
        <dbReference type="SAM" id="MobiDB-lite"/>
    </source>
</evidence>
<feature type="region of interest" description="Disordered" evidence="1">
    <location>
        <begin position="1"/>
        <end position="278"/>
    </location>
</feature>
<sequence length="563" mass="63232">MSQKTNPTKRKVKQEKVKDSKLDKESEGSKPSLNIRENIRNEKYRSGSLSRHIPAKAQESPRKSQSVDRNQSVRSKVSDIAIRKTLQESALKPSSNAARKKGNVRNSLTSSSRVDTKSNPNTSNSKKSIPTTLKKKSSDKSSKASDGKTNAQIAKSFVKNAQTKSSKSTKSSNEPKSQKKQKSPKHEAQYSPERPRTSTIRKGAFESVNMQIKDEIGPTVLTSNSSLSVSKNSLKVESDDDKASYEEDFEDYDSDFEESDTESISESDSTSSSMEEQEEIIQDFQIEENFLKNSSPLVESVQVSTNVNMPVIKEKINYLKMSDRSSLHSEKPVKDLPEKKPIKLSRSFINFQSAIDKEETNKQCLHDSTNDLEKSDIAHEEINVPVVIYNYASVNKSNSKQVFVQTEQCDEEEVQTCEIELVNKWTQFPTKGTSGYGGDRISSSDDKVAAWKSLFNVQSTKLTSFLQKSSNVILTLLDEEFTAFSDEFTTQRRHGLFYSDGYYVLSPLNFLAGVPVIHIHCSENSPYIITIYGNMIELPFENDMVVEKGIICIWNALDSNTPE</sequence>
<feature type="compositionally biased region" description="Low complexity" evidence="1">
    <location>
        <begin position="219"/>
        <end position="233"/>
    </location>
</feature>
<dbReference type="AlphaFoldDB" id="A0A4Y2ER10"/>
<feature type="compositionally biased region" description="Basic and acidic residues" evidence="1">
    <location>
        <begin position="234"/>
        <end position="245"/>
    </location>
</feature>
<dbReference type="PANTHER" id="PTHR16022">
    <property type="entry name" value="WD REPEAT DOMAIN 60"/>
    <property type="match status" value="1"/>
</dbReference>
<keyword evidence="3" id="KW-1185">Reference proteome</keyword>
<dbReference type="OrthoDB" id="2162425at2759"/>
<reference evidence="2 3" key="1">
    <citation type="journal article" date="2019" name="Sci. Rep.">
        <title>Orb-weaving spider Araneus ventricosus genome elucidates the spidroin gene catalogue.</title>
        <authorList>
            <person name="Kono N."/>
            <person name="Nakamura H."/>
            <person name="Ohtoshi R."/>
            <person name="Moran D.A.P."/>
            <person name="Shinohara A."/>
            <person name="Yoshida Y."/>
            <person name="Fujiwara M."/>
            <person name="Mori M."/>
            <person name="Tomita M."/>
            <person name="Arakawa K."/>
        </authorList>
    </citation>
    <scope>NUCLEOTIDE SEQUENCE [LARGE SCALE GENOMIC DNA]</scope>
</reference>
<accession>A0A4Y2ER10</accession>
<proteinExistence type="predicted"/>
<dbReference type="Proteomes" id="UP000499080">
    <property type="component" value="Unassembled WGS sequence"/>
</dbReference>
<name>A0A4Y2ER10_ARAVE</name>
<dbReference type="GO" id="GO:0045503">
    <property type="term" value="F:dynein light chain binding"/>
    <property type="evidence" value="ECO:0007669"/>
    <property type="project" value="InterPro"/>
</dbReference>
<feature type="compositionally biased region" description="Low complexity" evidence="1">
    <location>
        <begin position="117"/>
        <end position="128"/>
    </location>
</feature>
<dbReference type="GO" id="GO:0045504">
    <property type="term" value="F:dynein heavy chain binding"/>
    <property type="evidence" value="ECO:0007669"/>
    <property type="project" value="InterPro"/>
</dbReference>
<dbReference type="EMBL" id="BGPR01000690">
    <property type="protein sequence ID" value="GBM31673.1"/>
    <property type="molecule type" value="Genomic_DNA"/>
</dbReference>
<feature type="compositionally biased region" description="Basic and acidic residues" evidence="1">
    <location>
        <begin position="136"/>
        <end position="146"/>
    </location>
</feature>
<dbReference type="GO" id="GO:0042073">
    <property type="term" value="P:intraciliary transport"/>
    <property type="evidence" value="ECO:0007669"/>
    <property type="project" value="InterPro"/>
</dbReference>
<dbReference type="PANTHER" id="PTHR16022:SF0">
    <property type="entry name" value="CYTOPLASMIC DYNEIN 2 INTERMEDIATE CHAIN 1"/>
    <property type="match status" value="1"/>
</dbReference>
<feature type="compositionally biased region" description="Basic and acidic residues" evidence="1">
    <location>
        <begin position="184"/>
        <end position="196"/>
    </location>
</feature>
<organism evidence="2 3">
    <name type="scientific">Araneus ventricosus</name>
    <name type="common">Orbweaver spider</name>
    <name type="synonym">Epeira ventricosa</name>
    <dbReference type="NCBI Taxonomy" id="182803"/>
    <lineage>
        <taxon>Eukaryota</taxon>
        <taxon>Metazoa</taxon>
        <taxon>Ecdysozoa</taxon>
        <taxon>Arthropoda</taxon>
        <taxon>Chelicerata</taxon>
        <taxon>Arachnida</taxon>
        <taxon>Araneae</taxon>
        <taxon>Araneomorphae</taxon>
        <taxon>Entelegynae</taxon>
        <taxon>Araneoidea</taxon>
        <taxon>Araneidae</taxon>
        <taxon>Araneus</taxon>
    </lineage>
</organism>
<comment type="caution">
    <text evidence="2">The sequence shown here is derived from an EMBL/GenBank/DDBJ whole genome shotgun (WGS) entry which is preliminary data.</text>
</comment>